<gene>
    <name evidence="8" type="ORF">ACJMK2_023196</name>
</gene>
<dbReference type="InterPro" id="IPR037214">
    <property type="entry name" value="TROVE_dom_sf"/>
</dbReference>
<evidence type="ECO:0000313" key="8">
    <source>
        <dbReference type="EMBL" id="KAL3831445.1"/>
    </source>
</evidence>
<evidence type="ECO:0000256" key="1">
    <source>
        <dbReference type="ARBA" id="ARBA00004496"/>
    </source>
</evidence>
<dbReference type="SUPFAM" id="SSF53300">
    <property type="entry name" value="vWA-like"/>
    <property type="match status" value="1"/>
</dbReference>
<keyword evidence="5" id="KW-0694">RNA-binding</keyword>
<name>A0ABD3T4D3_SINWO</name>
<evidence type="ECO:0000256" key="2">
    <source>
        <dbReference type="ARBA" id="ARBA00007814"/>
    </source>
</evidence>
<dbReference type="InterPro" id="IPR008858">
    <property type="entry name" value="TROVE_dom"/>
</dbReference>
<evidence type="ECO:0000313" key="9">
    <source>
        <dbReference type="Proteomes" id="UP001634394"/>
    </source>
</evidence>
<evidence type="ECO:0000259" key="7">
    <source>
        <dbReference type="PROSITE" id="PS50988"/>
    </source>
</evidence>
<dbReference type="PROSITE" id="PS50988">
    <property type="entry name" value="TROVE"/>
    <property type="match status" value="1"/>
</dbReference>
<keyword evidence="4" id="KW-0479">Metal-binding</keyword>
<comment type="subcellular location">
    <subcellularLocation>
        <location evidence="1">Cytoplasm</location>
    </subcellularLocation>
</comment>
<feature type="domain" description="TROVE" evidence="7">
    <location>
        <begin position="26"/>
        <end position="394"/>
    </location>
</feature>
<accession>A0ABD3T4D3</accession>
<keyword evidence="6" id="KW-0687">Ribonucleoprotein</keyword>
<dbReference type="InterPro" id="IPR056800">
    <property type="entry name" value="vWA_Ro60"/>
</dbReference>
<organism evidence="8 9">
    <name type="scientific">Sinanodonta woodiana</name>
    <name type="common">Chinese pond mussel</name>
    <name type="synonym">Anodonta woodiana</name>
    <dbReference type="NCBI Taxonomy" id="1069815"/>
    <lineage>
        <taxon>Eukaryota</taxon>
        <taxon>Metazoa</taxon>
        <taxon>Spiralia</taxon>
        <taxon>Lophotrochozoa</taxon>
        <taxon>Mollusca</taxon>
        <taxon>Bivalvia</taxon>
        <taxon>Autobranchia</taxon>
        <taxon>Heteroconchia</taxon>
        <taxon>Palaeoheterodonta</taxon>
        <taxon>Unionida</taxon>
        <taxon>Unionoidea</taxon>
        <taxon>Unionidae</taxon>
        <taxon>Unioninae</taxon>
        <taxon>Sinanodonta</taxon>
    </lineage>
</organism>
<dbReference type="EMBL" id="JBJQND010000019">
    <property type="protein sequence ID" value="KAL3831445.1"/>
    <property type="molecule type" value="Genomic_DNA"/>
</dbReference>
<dbReference type="InterPro" id="IPR036465">
    <property type="entry name" value="vWFA_dom_sf"/>
</dbReference>
<dbReference type="PANTHER" id="PTHR14202">
    <property type="entry name" value="60 KDA RIBONUCLEOPROTEIN SSA/RO"/>
    <property type="match status" value="1"/>
</dbReference>
<evidence type="ECO:0000256" key="6">
    <source>
        <dbReference type="ARBA" id="ARBA00023274"/>
    </source>
</evidence>
<dbReference type="GO" id="GO:0003723">
    <property type="term" value="F:RNA binding"/>
    <property type="evidence" value="ECO:0007669"/>
    <property type="project" value="UniProtKB-KW"/>
</dbReference>
<dbReference type="InterPro" id="IPR040322">
    <property type="entry name" value="TROVE2"/>
</dbReference>
<dbReference type="GO" id="GO:1990904">
    <property type="term" value="C:ribonucleoprotein complex"/>
    <property type="evidence" value="ECO:0007669"/>
    <property type="project" value="UniProtKB-KW"/>
</dbReference>
<reference evidence="8 9" key="1">
    <citation type="submission" date="2024-11" db="EMBL/GenBank/DDBJ databases">
        <title>Chromosome-level genome assembly of the freshwater bivalve Anodonta woodiana.</title>
        <authorList>
            <person name="Chen X."/>
        </authorList>
    </citation>
    <scope>NUCLEOTIDE SEQUENCE [LARGE SCALE GENOMIC DNA]</scope>
    <source>
        <strain evidence="8">MN2024</strain>
        <tissue evidence="8">Gills</tissue>
    </source>
</reference>
<dbReference type="GO" id="GO:0046872">
    <property type="term" value="F:metal ion binding"/>
    <property type="evidence" value="ECO:0007669"/>
    <property type="project" value="UniProtKB-KW"/>
</dbReference>
<dbReference type="Gene3D" id="3.40.50.410">
    <property type="entry name" value="von Willebrand factor, type A domain"/>
    <property type="match status" value="2"/>
</dbReference>
<dbReference type="AlphaFoldDB" id="A0ABD3T4D3"/>
<keyword evidence="9" id="KW-1185">Reference proteome</keyword>
<dbReference type="Pfam" id="PF05731">
    <property type="entry name" value="TROVE"/>
    <property type="match status" value="1"/>
</dbReference>
<dbReference type="Pfam" id="PF25045">
    <property type="entry name" value="vWA_Ro60"/>
    <property type="match status" value="1"/>
</dbReference>
<evidence type="ECO:0000256" key="4">
    <source>
        <dbReference type="ARBA" id="ARBA00022723"/>
    </source>
</evidence>
<dbReference type="GO" id="GO:0005737">
    <property type="term" value="C:cytoplasm"/>
    <property type="evidence" value="ECO:0007669"/>
    <property type="project" value="UniProtKB-SubCell"/>
</dbReference>
<dbReference type="PANTHER" id="PTHR14202:SF0">
    <property type="entry name" value="RNA-BINDING PROTEIN RO60"/>
    <property type="match status" value="1"/>
</dbReference>
<proteinExistence type="inferred from homology"/>
<protein>
    <recommendedName>
        <fullName evidence="7">TROVE domain-containing protein</fullName>
    </recommendedName>
</protein>
<dbReference type="Proteomes" id="UP001634394">
    <property type="component" value="Unassembled WGS sequence"/>
</dbReference>
<comment type="caution">
    <text evidence="8">The sequence shown here is derived from an EMBL/GenBank/DDBJ whole genome shotgun (WGS) entry which is preliminary data.</text>
</comment>
<dbReference type="SUPFAM" id="SSF140864">
    <property type="entry name" value="TROVE domain-like"/>
    <property type="match status" value="1"/>
</dbReference>
<keyword evidence="3" id="KW-0963">Cytoplasm</keyword>
<sequence>MSIQEKGELPNQQMPEFMSVHGPQQVKNAQDGFTFAADPIKRLTRFLCLGTEGGTACTNEEELKKENVTSIENMIAAGRGEEAVETIRNISVKRRCAKQKFPVFALAICARANNENTRKAAYRVLPDVCRIPTDMFLFVRYCKEESGEGGWGRSHRRGVSGWYQSFKDNPLRLARLVTKYRTREKWSHRDVIRLAHPKVNSLELGFIFRYITKGLEKAMEPYKHSPTMVGMPNLQQIHAFLEAYEVAQNCPDVTEVCRVIREHHLDWQHVNNQLLSDRTIWEALLGHIPIEALLRNLGLMTSLGLFNEDETHVETVILRLNNVTNLHSSDLEDENEETGRTYAIHPFKILLACETYRSDSKTAGCNNWIPNKHIHEALMEAFHKSFQSMTPTGKKYCLAIDVGRTMGYTVLGVKDMKCYTAAALMILTIIKVESRFDVFIFSDDFSQLNIDANDDIKSITKRMQNVSNSAGIDCALPMTKAVERKVSDYDVFCIYTCNDTYYGKIHPAEALRQYREYSGNPNVKLVVCAMNSKEFTIADPLDDGMLDVVGFDAATPEIIARFCQ</sequence>
<comment type="similarity">
    <text evidence="2">Belongs to the Ro 60 kDa family.</text>
</comment>
<evidence type="ECO:0000256" key="3">
    <source>
        <dbReference type="ARBA" id="ARBA00022490"/>
    </source>
</evidence>
<evidence type="ECO:0000256" key="5">
    <source>
        <dbReference type="ARBA" id="ARBA00022884"/>
    </source>
</evidence>